<evidence type="ECO:0000313" key="1">
    <source>
        <dbReference type="EMBL" id="GJS50553.1"/>
    </source>
</evidence>
<reference evidence="1" key="2">
    <citation type="submission" date="2022-01" db="EMBL/GenBank/DDBJ databases">
        <authorList>
            <person name="Yamashiro T."/>
            <person name="Shiraishi A."/>
            <person name="Satake H."/>
            <person name="Nakayama K."/>
        </authorList>
    </citation>
    <scope>NUCLEOTIDE SEQUENCE</scope>
</reference>
<dbReference type="EMBL" id="BQNB010008524">
    <property type="protein sequence ID" value="GJS50553.1"/>
    <property type="molecule type" value="Genomic_DNA"/>
</dbReference>
<comment type="caution">
    <text evidence="1">The sequence shown here is derived from an EMBL/GenBank/DDBJ whole genome shotgun (WGS) entry which is preliminary data.</text>
</comment>
<name>A0ABQ4WCD7_9ASTR</name>
<dbReference type="Proteomes" id="UP001151760">
    <property type="component" value="Unassembled WGS sequence"/>
</dbReference>
<protein>
    <submittedName>
        <fullName evidence="1">Uncharacterized protein</fullName>
    </submittedName>
</protein>
<gene>
    <name evidence="1" type="ORF">Tco_0623915</name>
</gene>
<proteinExistence type="predicted"/>
<sequence>MARLLFNKFKGDKVRVLLSEGHMVRQCTHPKRPRNSAWFKEKLMLAEAQESGQTDDLYAYDSDCDDISSTKAVLMANLSSYSLDVLSELSKRMSSHVTNWDTANHETKIVNESLTAGLERKIKALERKIAKKGKFSIDTNLFIIALKMLRCNGPLGYAVTT</sequence>
<accession>A0ABQ4WCD7</accession>
<evidence type="ECO:0000313" key="2">
    <source>
        <dbReference type="Proteomes" id="UP001151760"/>
    </source>
</evidence>
<reference evidence="1" key="1">
    <citation type="journal article" date="2022" name="Int. J. Mol. Sci.">
        <title>Draft Genome of Tanacetum Coccineum: Genomic Comparison of Closely Related Tanacetum-Family Plants.</title>
        <authorList>
            <person name="Yamashiro T."/>
            <person name="Shiraishi A."/>
            <person name="Nakayama K."/>
            <person name="Satake H."/>
        </authorList>
    </citation>
    <scope>NUCLEOTIDE SEQUENCE</scope>
</reference>
<organism evidence="1 2">
    <name type="scientific">Tanacetum coccineum</name>
    <dbReference type="NCBI Taxonomy" id="301880"/>
    <lineage>
        <taxon>Eukaryota</taxon>
        <taxon>Viridiplantae</taxon>
        <taxon>Streptophyta</taxon>
        <taxon>Embryophyta</taxon>
        <taxon>Tracheophyta</taxon>
        <taxon>Spermatophyta</taxon>
        <taxon>Magnoliopsida</taxon>
        <taxon>eudicotyledons</taxon>
        <taxon>Gunneridae</taxon>
        <taxon>Pentapetalae</taxon>
        <taxon>asterids</taxon>
        <taxon>campanulids</taxon>
        <taxon>Asterales</taxon>
        <taxon>Asteraceae</taxon>
        <taxon>Asteroideae</taxon>
        <taxon>Anthemideae</taxon>
        <taxon>Anthemidinae</taxon>
        <taxon>Tanacetum</taxon>
    </lineage>
</organism>
<keyword evidence="2" id="KW-1185">Reference proteome</keyword>